<protein>
    <submittedName>
        <fullName evidence="1">Uncharacterized protein</fullName>
    </submittedName>
</protein>
<sequence length="827" mass="85545">MTDRFAQLTYTSFDTPGSAGGWQVKQTTGSITPAEQHVLVTGVHTTLNPVEPLPQYPTPEQIAALPRRLGYRPIDAGAAYWHTVPAGPDSTGRPGNVFAHVLLDRMPVPSAVRPIERWGSPGWLTPYGPTAVREAELGDRIPETTALVSTQAVVDFACDATVWRLGTACVLLDAVLAAMRSNSSVVLGVSSLEHAALWIGLVSRFMSTGTAAALSFSTFDRPDELTAGNTEFLIAVPESDLDACAERGFFVLGESEPVSLGALGGQPHRTSRGQQVPVTEWSAMAQVALIDPTDATVMFDQIDDAASRLDDTGLHPALPMALSVLAREEFADAVPEARSVVAEWAPPGLAVQPEVVALVEGEVVRRAGTTTEQAGRAAAAATGVLATALTGVYLTRACSDPAWLDRPGTLPLPQTGLSVEALGEPVCTDLVARLTALRGAGPIRLLRAADLLTAAGLGALAEPLLSSDIAPALANPNVGPDLIARLPGPVSPQLRAALAARLVGSPEAANNALRGLHPRLVSWLVDGQPRPTVSAAAAAEPGAAGWTATVLHAVRAVQSGSADPGDRKLAYWWLRRLGTGPDRLTPIAGTEGWTIAELLAAGGTTGPFPDRAAARALAAGAGDADTTELATRVIAAVPGDESVAVAAVWALSPADWVALNYLDSHFAAYVPFWDDVADLAPGAVNRAFLRRVLVLSVLGATVGARPPRLLAGAPIDDTLIAEAIGQVDTLLADGVIDPATLLAAAALSADSGLPSPGVGPVLAAVAPRWAGRVDPGAVAEAAARLAGPDGEGRRVSRMLKKQLSGWQAESANPVPAHPVPAQTQWSQ</sequence>
<gene>
    <name evidence="1" type="ORF">BST26_10730</name>
</gene>
<dbReference type="InterPro" id="IPR045402">
    <property type="entry name" value="GAP1-N2"/>
</dbReference>
<proteinExistence type="predicted"/>
<reference evidence="1 2" key="1">
    <citation type="submission" date="2016-12" db="EMBL/GenBank/DDBJ databases">
        <title>The new phylogeny of genus Mycobacterium.</title>
        <authorList>
            <person name="Tortoli E."/>
            <person name="Trovato A."/>
            <person name="Cirillo D.M."/>
        </authorList>
    </citation>
    <scope>NUCLEOTIDE SEQUENCE [LARGE SCALE GENOMIC DNA]</scope>
    <source>
        <strain evidence="1 2">DSM 45130</strain>
    </source>
</reference>
<comment type="caution">
    <text evidence="1">The sequence shown here is derived from an EMBL/GenBank/DDBJ whole genome shotgun (WGS) entry which is preliminary data.</text>
</comment>
<dbReference type="Pfam" id="PF20013">
    <property type="entry name" value="GAP1-N2"/>
    <property type="match status" value="1"/>
</dbReference>
<dbReference type="Proteomes" id="UP000192801">
    <property type="component" value="Unassembled WGS sequence"/>
</dbReference>
<dbReference type="STRING" id="444597.BST26_10730"/>
<organism evidence="1 2">
    <name type="scientific">Mycolicibacterium insubricum</name>
    <dbReference type="NCBI Taxonomy" id="444597"/>
    <lineage>
        <taxon>Bacteria</taxon>
        <taxon>Bacillati</taxon>
        <taxon>Actinomycetota</taxon>
        <taxon>Actinomycetes</taxon>
        <taxon>Mycobacteriales</taxon>
        <taxon>Mycobacteriaceae</taxon>
        <taxon>Mycolicibacterium</taxon>
    </lineage>
</organism>
<dbReference type="AlphaFoldDB" id="A0A1X0DDN8"/>
<name>A0A1X0DDN8_9MYCO</name>
<accession>A0A1X0DDN8</accession>
<evidence type="ECO:0000313" key="2">
    <source>
        <dbReference type="Proteomes" id="UP000192801"/>
    </source>
</evidence>
<dbReference type="Pfam" id="PF20014">
    <property type="entry name" value="GAP1-M"/>
    <property type="match status" value="1"/>
</dbReference>
<dbReference type="EMBL" id="MVHS01000021">
    <property type="protein sequence ID" value="ORA70495.1"/>
    <property type="molecule type" value="Genomic_DNA"/>
</dbReference>
<dbReference type="InterPro" id="IPR045401">
    <property type="entry name" value="GAP1-M"/>
</dbReference>
<evidence type="ECO:0000313" key="1">
    <source>
        <dbReference type="EMBL" id="ORA70495.1"/>
    </source>
</evidence>
<dbReference type="OrthoDB" id="3250392at2"/>
<dbReference type="RefSeq" id="WP_083030877.1">
    <property type="nucleotide sequence ID" value="NZ_AP022618.1"/>
</dbReference>
<keyword evidence="2" id="KW-1185">Reference proteome</keyword>